<gene>
    <name evidence="1" type="ORF">UN65_15060</name>
</gene>
<dbReference type="AlphaFoldDB" id="A0AAJ3ZJZ0"/>
<protein>
    <submittedName>
        <fullName evidence="1">Uncharacterized protein</fullName>
    </submittedName>
</protein>
<accession>A0AAJ3ZJZ0</accession>
<reference evidence="1 2" key="2">
    <citation type="submission" date="2019-05" db="EMBL/GenBank/DDBJ databases">
        <authorList>
            <person name="Ravantti J.J."/>
        </authorList>
    </citation>
    <scope>NUCLEOTIDE SEQUENCE [LARGE SCALE GENOMIC DNA]</scope>
    <source>
        <strain evidence="1 2">B185</strain>
    </source>
</reference>
<proteinExistence type="predicted"/>
<name>A0AAJ3ZJZ0_9FLAO</name>
<evidence type="ECO:0000313" key="1">
    <source>
        <dbReference type="EMBL" id="QCV57198.1"/>
    </source>
</evidence>
<dbReference type="RefSeq" id="WP_138425669.1">
    <property type="nucleotide sequence ID" value="NZ_CP010992.1"/>
</dbReference>
<dbReference type="EMBL" id="CP010992">
    <property type="protein sequence ID" value="QCV57198.1"/>
    <property type="molecule type" value="Genomic_DNA"/>
</dbReference>
<dbReference type="Proteomes" id="UP000304840">
    <property type="component" value="Chromosome"/>
</dbReference>
<evidence type="ECO:0000313" key="2">
    <source>
        <dbReference type="Proteomes" id="UP000304840"/>
    </source>
</evidence>
<organism evidence="1 2">
    <name type="scientific">Flavobacterium columnare</name>
    <dbReference type="NCBI Taxonomy" id="996"/>
    <lineage>
        <taxon>Bacteria</taxon>
        <taxon>Pseudomonadati</taxon>
        <taxon>Bacteroidota</taxon>
        <taxon>Flavobacteriia</taxon>
        <taxon>Flavobacteriales</taxon>
        <taxon>Flavobacteriaceae</taxon>
        <taxon>Flavobacterium</taxon>
    </lineage>
</organism>
<sequence>MKDKISMKIYNTLAELNQKMEELIKTAENELIKSITGYEFYIKAFAVFLKFKWCYLLFLKDLIAKKVDKTTVRYSKT</sequence>
<reference evidence="2" key="1">
    <citation type="submission" date="2016-03" db="EMBL/GenBank/DDBJ databases">
        <title>Flavobacterium columnare strain B185, complete genome.</title>
        <authorList>
            <person name="Sundberg L.-R."/>
            <person name="Papponen P."/>
            <person name="Laanto E."/>
        </authorList>
    </citation>
    <scope>NUCLEOTIDE SEQUENCE [LARGE SCALE GENOMIC DNA]</scope>
    <source>
        <strain evidence="2">B185</strain>
    </source>
</reference>